<dbReference type="PANTHER" id="PTHR32322">
    <property type="entry name" value="INNER MEMBRANE TRANSPORTER"/>
    <property type="match status" value="1"/>
</dbReference>
<keyword evidence="4 6" id="KW-1133">Transmembrane helix</keyword>
<dbReference type="InterPro" id="IPR000620">
    <property type="entry name" value="EamA_dom"/>
</dbReference>
<evidence type="ECO:0000256" key="1">
    <source>
        <dbReference type="ARBA" id="ARBA00004141"/>
    </source>
</evidence>
<keyword evidence="3 6" id="KW-0812">Transmembrane</keyword>
<name>A0A426TY48_9CHLR</name>
<evidence type="ECO:0000256" key="2">
    <source>
        <dbReference type="ARBA" id="ARBA00007362"/>
    </source>
</evidence>
<feature type="transmembrane region" description="Helical" evidence="6">
    <location>
        <begin position="12"/>
        <end position="35"/>
    </location>
</feature>
<keyword evidence="5 6" id="KW-0472">Membrane</keyword>
<evidence type="ECO:0000256" key="4">
    <source>
        <dbReference type="ARBA" id="ARBA00022989"/>
    </source>
</evidence>
<reference evidence="8 9" key="1">
    <citation type="submission" date="2018-12" db="EMBL/GenBank/DDBJ databases">
        <title>Genome Sequence of Candidatus Viridilinea halotolerans isolated from saline sulfide-rich spring.</title>
        <authorList>
            <person name="Grouzdev D.S."/>
            <person name="Burganskaya E.I."/>
            <person name="Krutkina M.S."/>
            <person name="Sukhacheva M.V."/>
            <person name="Gorlenko V.M."/>
        </authorList>
    </citation>
    <scope>NUCLEOTIDE SEQUENCE [LARGE SCALE GENOMIC DNA]</scope>
    <source>
        <strain evidence="8">Chok-6</strain>
    </source>
</reference>
<protein>
    <submittedName>
        <fullName evidence="8">DMT family transporter</fullName>
    </submittedName>
</protein>
<dbReference type="InterPro" id="IPR037185">
    <property type="entry name" value="EmrE-like"/>
</dbReference>
<feature type="transmembrane region" description="Helical" evidence="6">
    <location>
        <begin position="41"/>
        <end position="61"/>
    </location>
</feature>
<feature type="transmembrane region" description="Helical" evidence="6">
    <location>
        <begin position="132"/>
        <end position="152"/>
    </location>
</feature>
<comment type="caution">
    <text evidence="8">The sequence shown here is derived from an EMBL/GenBank/DDBJ whole genome shotgun (WGS) entry which is preliminary data.</text>
</comment>
<dbReference type="EMBL" id="RSAS01000492">
    <property type="protein sequence ID" value="RRR70821.1"/>
    <property type="molecule type" value="Genomic_DNA"/>
</dbReference>
<feature type="transmembrane region" description="Helical" evidence="6">
    <location>
        <begin position="223"/>
        <end position="245"/>
    </location>
</feature>
<dbReference type="Pfam" id="PF00892">
    <property type="entry name" value="EamA"/>
    <property type="match status" value="2"/>
</dbReference>
<comment type="subcellular location">
    <subcellularLocation>
        <location evidence="1">Membrane</location>
        <topology evidence="1">Multi-pass membrane protein</topology>
    </subcellularLocation>
</comment>
<dbReference type="InterPro" id="IPR050638">
    <property type="entry name" value="AA-Vitamin_Transporters"/>
</dbReference>
<dbReference type="PANTHER" id="PTHR32322:SF2">
    <property type="entry name" value="EAMA DOMAIN-CONTAINING PROTEIN"/>
    <property type="match status" value="1"/>
</dbReference>
<feature type="transmembrane region" description="Helical" evidence="6">
    <location>
        <begin position="101"/>
        <end position="120"/>
    </location>
</feature>
<evidence type="ECO:0000259" key="7">
    <source>
        <dbReference type="Pfam" id="PF00892"/>
    </source>
</evidence>
<feature type="transmembrane region" description="Helical" evidence="6">
    <location>
        <begin position="257"/>
        <end position="273"/>
    </location>
</feature>
<evidence type="ECO:0000256" key="3">
    <source>
        <dbReference type="ARBA" id="ARBA00022692"/>
    </source>
</evidence>
<proteinExistence type="inferred from homology"/>
<evidence type="ECO:0000256" key="6">
    <source>
        <dbReference type="SAM" id="Phobius"/>
    </source>
</evidence>
<feature type="domain" description="EamA" evidence="7">
    <location>
        <begin position="166"/>
        <end position="296"/>
    </location>
</feature>
<feature type="transmembrane region" description="Helical" evidence="6">
    <location>
        <begin position="190"/>
        <end position="211"/>
    </location>
</feature>
<dbReference type="GO" id="GO:0016020">
    <property type="term" value="C:membrane"/>
    <property type="evidence" value="ECO:0007669"/>
    <property type="project" value="UniProtKB-SubCell"/>
</dbReference>
<sequence>MPASAAAAHPRLVAIIPWVFVLLWSTGFIGARLGLPYIEPFTFLGIRFVIVSTLLAGLALLLRSPWPRSWRALGHIAVAGLLLHGGYLGGVFIAIDNGMPAGISALIVSLQPILTAVIAQPLLGERVAGRQWVGLLLGLLGVGMVVGEKILLVSGVPLIAPISMVGITVALFSTTLGTIYQKRFGGRMPLISGTALQYVAAGIFMIPLALLVETGTIMWTPELLFALVWLVLVLSIGAILLLMLLLRLNSTARVASLFYLVPPSTALQAYFIFGEALGPLALAGMVVASLGVALVVVQ</sequence>
<organism evidence="8 9">
    <name type="scientific">Candidatus Viridilinea halotolerans</name>
    <dbReference type="NCBI Taxonomy" id="2491704"/>
    <lineage>
        <taxon>Bacteria</taxon>
        <taxon>Bacillati</taxon>
        <taxon>Chloroflexota</taxon>
        <taxon>Chloroflexia</taxon>
        <taxon>Chloroflexales</taxon>
        <taxon>Chloroflexineae</taxon>
        <taxon>Oscillochloridaceae</taxon>
        <taxon>Candidatus Viridilinea</taxon>
    </lineage>
</organism>
<evidence type="ECO:0000313" key="9">
    <source>
        <dbReference type="Proteomes" id="UP000280307"/>
    </source>
</evidence>
<comment type="similarity">
    <text evidence="2">Belongs to the EamA transporter family.</text>
</comment>
<evidence type="ECO:0000313" key="8">
    <source>
        <dbReference type="EMBL" id="RRR70821.1"/>
    </source>
</evidence>
<evidence type="ECO:0000256" key="5">
    <source>
        <dbReference type="ARBA" id="ARBA00023136"/>
    </source>
</evidence>
<feature type="transmembrane region" description="Helical" evidence="6">
    <location>
        <begin position="158"/>
        <end position="178"/>
    </location>
</feature>
<gene>
    <name evidence="8" type="ORF">EI684_12580</name>
</gene>
<accession>A0A426TY48</accession>
<feature type="domain" description="EamA" evidence="7">
    <location>
        <begin position="20"/>
        <end position="146"/>
    </location>
</feature>
<feature type="transmembrane region" description="Helical" evidence="6">
    <location>
        <begin position="73"/>
        <end position="95"/>
    </location>
</feature>
<dbReference type="AlphaFoldDB" id="A0A426TY48"/>
<dbReference type="Proteomes" id="UP000280307">
    <property type="component" value="Unassembled WGS sequence"/>
</dbReference>
<dbReference type="SUPFAM" id="SSF103481">
    <property type="entry name" value="Multidrug resistance efflux transporter EmrE"/>
    <property type="match status" value="2"/>
</dbReference>
<feature type="transmembrane region" description="Helical" evidence="6">
    <location>
        <begin position="279"/>
        <end position="297"/>
    </location>
</feature>